<dbReference type="EMBL" id="CP136594">
    <property type="protein sequence ID" value="WOE74841.1"/>
    <property type="molecule type" value="Genomic_DNA"/>
</dbReference>
<proteinExistence type="inferred from homology"/>
<organism evidence="11 12">
    <name type="scientific">Alterisphingorhabdus coralli</name>
    <dbReference type="NCBI Taxonomy" id="3071408"/>
    <lineage>
        <taxon>Bacteria</taxon>
        <taxon>Pseudomonadati</taxon>
        <taxon>Pseudomonadota</taxon>
        <taxon>Alphaproteobacteria</taxon>
        <taxon>Sphingomonadales</taxon>
        <taxon>Sphingomonadaceae</taxon>
        <taxon>Alterisphingorhabdus (ex Yan et al. 2024)</taxon>
    </lineage>
</organism>
<evidence type="ECO:0000259" key="10">
    <source>
        <dbReference type="Pfam" id="PF21088"/>
    </source>
</evidence>
<dbReference type="PANTHER" id="PTHR30566">
    <property type="entry name" value="YNAI-RELATED MECHANOSENSITIVE ION CHANNEL"/>
    <property type="match status" value="1"/>
</dbReference>
<comment type="subcellular location">
    <subcellularLocation>
        <location evidence="1">Cell membrane</location>
        <topology evidence="1">Multi-pass membrane protein</topology>
    </subcellularLocation>
</comment>
<feature type="domain" description="Mechanosensitive ion channel MscS C-terminal" evidence="9">
    <location>
        <begin position="277"/>
        <end position="359"/>
    </location>
</feature>
<feature type="domain" description="Mechanosensitive ion channel MscS" evidence="8">
    <location>
        <begin position="203"/>
        <end position="269"/>
    </location>
</feature>
<dbReference type="InterPro" id="IPR010920">
    <property type="entry name" value="LSM_dom_sf"/>
</dbReference>
<dbReference type="InterPro" id="IPR049142">
    <property type="entry name" value="MS_channel_1st"/>
</dbReference>
<reference evidence="11 12" key="1">
    <citation type="submission" date="2023-10" db="EMBL/GenBank/DDBJ databases">
        <title>Complete genome sequence of a Sphingomonadaceae bacterium.</title>
        <authorList>
            <person name="Yan C."/>
        </authorList>
    </citation>
    <scope>NUCLEOTIDE SEQUENCE [LARGE SCALE GENOMIC DNA]</scope>
    <source>
        <strain evidence="11 12">SCSIO 66989</strain>
    </source>
</reference>
<dbReference type="RefSeq" id="WP_317081221.1">
    <property type="nucleotide sequence ID" value="NZ_CP136594.1"/>
</dbReference>
<dbReference type="AlphaFoldDB" id="A0AA97F7D8"/>
<feature type="transmembrane region" description="Helical" evidence="7">
    <location>
        <begin position="187"/>
        <end position="215"/>
    </location>
</feature>
<feature type="domain" description="Mechanosensitive ion channel transmembrane helices 2/3" evidence="10">
    <location>
        <begin position="161"/>
        <end position="201"/>
    </location>
</feature>
<dbReference type="InterPro" id="IPR011066">
    <property type="entry name" value="MscS_channel_C_sf"/>
</dbReference>
<evidence type="ECO:0000259" key="8">
    <source>
        <dbReference type="Pfam" id="PF00924"/>
    </source>
</evidence>
<evidence type="ECO:0000256" key="1">
    <source>
        <dbReference type="ARBA" id="ARBA00004651"/>
    </source>
</evidence>
<sequence length="389" mass="43099">MQFHFLAAADPGLSDALDPDVLARMWGKIESWFYQHYSEILIAFLIGSAIYLALRFLRVRARTFAETRADCHSFPAIVGRTLSKTGAFFLLLVSIRLVTRFAATPEAIERVITFLFTIAAVIQSAIWLREIAIGLLERRASDSAGQGSETLGNALALIRILITIALFTVAAMVILDNLGVNITGLVAGLGIGGIAVGLAAQGIFSDLFAALSIIFDKPFKRGEFIGYDDTIAKVEKIGLKSTRLRSLTGEEVIISNTNLLDKEIVNYTRLERRRTRFAIGVVYQTPPDQARQIPGMLRMIVEDHGAEFVRSGFVGFGSSSIDFEIEFDIHNPDYEFVYNKRHAIGLEILQRFNEKGLEFAYPTQTTFTAAPDGKMVMPYPKDGFTVKPE</sequence>
<keyword evidence="6 7" id="KW-0472">Membrane</keyword>
<evidence type="ECO:0000259" key="9">
    <source>
        <dbReference type="Pfam" id="PF21082"/>
    </source>
</evidence>
<dbReference type="InterPro" id="IPR023408">
    <property type="entry name" value="MscS_beta-dom_sf"/>
</dbReference>
<keyword evidence="5 7" id="KW-1133">Transmembrane helix</keyword>
<dbReference type="GO" id="GO:0005886">
    <property type="term" value="C:plasma membrane"/>
    <property type="evidence" value="ECO:0007669"/>
    <property type="project" value="UniProtKB-SubCell"/>
</dbReference>
<feature type="transmembrane region" description="Helical" evidence="7">
    <location>
        <begin position="156"/>
        <end position="175"/>
    </location>
</feature>
<dbReference type="SUPFAM" id="SSF82689">
    <property type="entry name" value="Mechanosensitive channel protein MscS (YggB), C-terminal domain"/>
    <property type="match status" value="1"/>
</dbReference>
<dbReference type="Pfam" id="PF00924">
    <property type="entry name" value="MS_channel_2nd"/>
    <property type="match status" value="1"/>
</dbReference>
<keyword evidence="12" id="KW-1185">Reference proteome</keyword>
<dbReference type="KEGG" id="acoa:RB602_13510"/>
<dbReference type="Gene3D" id="3.30.70.100">
    <property type="match status" value="1"/>
</dbReference>
<dbReference type="Gene3D" id="1.10.287.1260">
    <property type="match status" value="1"/>
</dbReference>
<evidence type="ECO:0000256" key="4">
    <source>
        <dbReference type="ARBA" id="ARBA00022692"/>
    </source>
</evidence>
<feature type="transmembrane region" description="Helical" evidence="7">
    <location>
        <begin position="40"/>
        <end position="57"/>
    </location>
</feature>
<dbReference type="GO" id="GO:0008381">
    <property type="term" value="F:mechanosensitive monoatomic ion channel activity"/>
    <property type="evidence" value="ECO:0007669"/>
    <property type="project" value="UniProtKB-ARBA"/>
</dbReference>
<dbReference type="InterPro" id="IPR006685">
    <property type="entry name" value="MscS_channel_2nd"/>
</dbReference>
<feature type="transmembrane region" description="Helical" evidence="7">
    <location>
        <begin position="111"/>
        <end position="136"/>
    </location>
</feature>
<comment type="similarity">
    <text evidence="2">Belongs to the MscS (TC 1.A.23) family.</text>
</comment>
<dbReference type="Pfam" id="PF21082">
    <property type="entry name" value="MS_channel_3rd"/>
    <property type="match status" value="1"/>
</dbReference>
<evidence type="ECO:0000256" key="5">
    <source>
        <dbReference type="ARBA" id="ARBA00022989"/>
    </source>
</evidence>
<evidence type="ECO:0000256" key="7">
    <source>
        <dbReference type="SAM" id="Phobius"/>
    </source>
</evidence>
<evidence type="ECO:0000256" key="6">
    <source>
        <dbReference type="ARBA" id="ARBA00023136"/>
    </source>
</evidence>
<evidence type="ECO:0000313" key="12">
    <source>
        <dbReference type="Proteomes" id="UP001302429"/>
    </source>
</evidence>
<dbReference type="InterPro" id="IPR011014">
    <property type="entry name" value="MscS_channel_TM-2"/>
</dbReference>
<dbReference type="SUPFAM" id="SSF50182">
    <property type="entry name" value="Sm-like ribonucleoproteins"/>
    <property type="match status" value="1"/>
</dbReference>
<keyword evidence="3" id="KW-1003">Cell membrane</keyword>
<dbReference type="SUPFAM" id="SSF82861">
    <property type="entry name" value="Mechanosensitive channel protein MscS (YggB), transmembrane region"/>
    <property type="match status" value="1"/>
</dbReference>
<dbReference type="Pfam" id="PF21088">
    <property type="entry name" value="MS_channel_1st"/>
    <property type="match status" value="1"/>
</dbReference>
<dbReference type="PANTHER" id="PTHR30566:SF25">
    <property type="entry name" value="INNER MEMBRANE PROTEIN"/>
    <property type="match status" value="1"/>
</dbReference>
<dbReference type="Gene3D" id="2.30.30.60">
    <property type="match status" value="1"/>
</dbReference>
<protein>
    <submittedName>
        <fullName evidence="11">Mechanosensitive ion channel family protein</fullName>
    </submittedName>
</protein>
<gene>
    <name evidence="11" type="ORF">RB602_13510</name>
</gene>
<accession>A0AA97F7D8</accession>
<evidence type="ECO:0000256" key="2">
    <source>
        <dbReference type="ARBA" id="ARBA00008017"/>
    </source>
</evidence>
<dbReference type="InterPro" id="IPR049278">
    <property type="entry name" value="MS_channel_C"/>
</dbReference>
<keyword evidence="4 7" id="KW-0812">Transmembrane</keyword>
<evidence type="ECO:0000313" key="11">
    <source>
        <dbReference type="EMBL" id="WOE74841.1"/>
    </source>
</evidence>
<name>A0AA97F7D8_9SPHN</name>
<evidence type="ECO:0000256" key="3">
    <source>
        <dbReference type="ARBA" id="ARBA00022475"/>
    </source>
</evidence>
<dbReference type="Proteomes" id="UP001302429">
    <property type="component" value="Chromosome"/>
</dbReference>